<keyword evidence="3" id="KW-1133">Transmembrane helix</keyword>
<keyword evidence="2" id="KW-0812">Transmembrane</keyword>
<dbReference type="Proteomes" id="UP000008312">
    <property type="component" value="Unassembled WGS sequence"/>
</dbReference>
<evidence type="ECO:0000313" key="6">
    <source>
        <dbReference type="Proteomes" id="UP000008312"/>
    </source>
</evidence>
<accession>D8M5P9</accession>
<dbReference type="GeneID" id="24923247"/>
<dbReference type="GO" id="GO:0032469">
    <property type="term" value="P:endoplasmic reticulum calcium ion homeostasis"/>
    <property type="evidence" value="ECO:0007669"/>
    <property type="project" value="InterPro"/>
</dbReference>
<dbReference type="Pfam" id="PF07946">
    <property type="entry name" value="CCDC47"/>
    <property type="match status" value="1"/>
</dbReference>
<dbReference type="GO" id="GO:0016020">
    <property type="term" value="C:membrane"/>
    <property type="evidence" value="ECO:0007669"/>
    <property type="project" value="UniProtKB-SubCell"/>
</dbReference>
<evidence type="ECO:0000256" key="1">
    <source>
        <dbReference type="ARBA" id="ARBA00004167"/>
    </source>
</evidence>
<name>D8M5P9_BLAHO</name>
<sequence>MKRLKQYKPLLEENFSSIGISGNYGLFMRESFDQFRLFCSGRKNCRGMLFDFKVNLLHLANSQLKKRQDLFSLLLDFITPVDDILTIDIPLDPATFHPFVFALCRKRDSKSVHSDNPDLKSLARPLALQYTPELSKVSGQWLVLADNTEIPAILLSPAVLSVLRVSNSLLRLIHVSDHMPPPSDNRAHLSDCSIRIRAKLPAVDRMEVLEDVMKMAFALVDSVAALKPR</sequence>
<keyword evidence="4" id="KW-0472">Membrane</keyword>
<proteinExistence type="predicted"/>
<gene>
    <name evidence="5" type="ORF">GSBLH_T00007123001</name>
</gene>
<keyword evidence="6" id="KW-1185">Reference proteome</keyword>
<evidence type="ECO:0000256" key="3">
    <source>
        <dbReference type="ARBA" id="ARBA00022989"/>
    </source>
</evidence>
<dbReference type="GO" id="GO:0005783">
    <property type="term" value="C:endoplasmic reticulum"/>
    <property type="evidence" value="ECO:0007669"/>
    <property type="project" value="InterPro"/>
</dbReference>
<protein>
    <submittedName>
        <fullName evidence="5">Uncharacterized protein</fullName>
    </submittedName>
</protein>
<comment type="subcellular location">
    <subcellularLocation>
        <location evidence="1">Membrane</location>
        <topology evidence="1">Single-pass membrane protein</topology>
    </subcellularLocation>
</comment>
<dbReference type="PANTHER" id="PTHR12883:SF0">
    <property type="entry name" value="PAT COMPLEX SUBUNIT CCDC47"/>
    <property type="match status" value="1"/>
</dbReference>
<dbReference type="OMA" id="AFVHAHE"/>
<organism evidence="5">
    <name type="scientific">Blastocystis hominis</name>
    <dbReference type="NCBI Taxonomy" id="12968"/>
    <lineage>
        <taxon>Eukaryota</taxon>
        <taxon>Sar</taxon>
        <taxon>Stramenopiles</taxon>
        <taxon>Bigyra</taxon>
        <taxon>Opalozoa</taxon>
        <taxon>Opalinata</taxon>
        <taxon>Blastocystidae</taxon>
        <taxon>Blastocystis</taxon>
    </lineage>
</organism>
<dbReference type="RefSeq" id="XP_012897436.1">
    <property type="nucleotide sequence ID" value="XM_013041982.1"/>
</dbReference>
<reference evidence="5" key="1">
    <citation type="submission" date="2010-02" db="EMBL/GenBank/DDBJ databases">
        <title>Sequencing and annotation of the Blastocystis hominis genome.</title>
        <authorList>
            <person name="Wincker P."/>
        </authorList>
    </citation>
    <scope>NUCLEOTIDE SEQUENCE</scope>
    <source>
        <strain evidence="5">Singapore isolate B</strain>
    </source>
</reference>
<dbReference type="InterPro" id="IPR012879">
    <property type="entry name" value="CCDC47"/>
</dbReference>
<evidence type="ECO:0000256" key="2">
    <source>
        <dbReference type="ARBA" id="ARBA00022692"/>
    </source>
</evidence>
<dbReference type="AlphaFoldDB" id="D8M5P9"/>
<dbReference type="OrthoDB" id="10039147at2759"/>
<dbReference type="InParanoid" id="D8M5P9"/>
<dbReference type="GO" id="GO:0005509">
    <property type="term" value="F:calcium ion binding"/>
    <property type="evidence" value="ECO:0007669"/>
    <property type="project" value="InterPro"/>
</dbReference>
<dbReference type="PANTHER" id="PTHR12883">
    <property type="entry name" value="ADIPOCYTE-SPECIFIC PROTEIN 4-RELATED"/>
    <property type="match status" value="1"/>
</dbReference>
<evidence type="ECO:0000313" key="5">
    <source>
        <dbReference type="EMBL" id="CBK23388.2"/>
    </source>
</evidence>
<evidence type="ECO:0000256" key="4">
    <source>
        <dbReference type="ARBA" id="ARBA00023136"/>
    </source>
</evidence>
<dbReference type="EMBL" id="FN668661">
    <property type="protein sequence ID" value="CBK23388.2"/>
    <property type="molecule type" value="Genomic_DNA"/>
</dbReference>